<evidence type="ECO:0000313" key="1">
    <source>
        <dbReference type="EMBL" id="MQY18550.1"/>
    </source>
</evidence>
<sequence>MLMLTPTAIEAVRIITTGDGKPADAGLRIFSATENAQSLQLAIAEAPAEQDQVLSADGSRIFLDEKAAAFLDDKILDTSVDADGQSTFVVAPQGPNQPDQAAPQG</sequence>
<dbReference type="InterPro" id="IPR035903">
    <property type="entry name" value="HesB-like_dom_sf"/>
</dbReference>
<comment type="caution">
    <text evidence="1">The sequence shown here is derived from an EMBL/GenBank/DDBJ whole genome shotgun (WGS) entry which is preliminary data.</text>
</comment>
<dbReference type="EMBL" id="WEGK01000003">
    <property type="protein sequence ID" value="MQY18550.1"/>
    <property type="molecule type" value="Genomic_DNA"/>
</dbReference>
<gene>
    <name evidence="1" type="ORF">NRB20_16290</name>
</gene>
<dbReference type="Gene3D" id="2.60.300.12">
    <property type="entry name" value="HesB-like domain"/>
    <property type="match status" value="1"/>
</dbReference>
<dbReference type="OrthoDB" id="4554527at2"/>
<evidence type="ECO:0008006" key="3">
    <source>
        <dbReference type="Google" id="ProtNLM"/>
    </source>
</evidence>
<accession>A0A7K0CYI2</accession>
<dbReference type="RefSeq" id="WP_153409078.1">
    <property type="nucleotide sequence ID" value="NZ_WEGK01000003.1"/>
</dbReference>
<name>A0A7K0CYI2_9NOCA</name>
<protein>
    <recommendedName>
        <fullName evidence="3">Fe-S cluster assembly iron-binding protein IscA</fullName>
    </recommendedName>
</protein>
<proteinExistence type="predicted"/>
<evidence type="ECO:0000313" key="2">
    <source>
        <dbReference type="Proteomes" id="UP000438448"/>
    </source>
</evidence>
<dbReference type="SUPFAM" id="SSF89360">
    <property type="entry name" value="HesB-like domain"/>
    <property type="match status" value="1"/>
</dbReference>
<dbReference type="Proteomes" id="UP000438448">
    <property type="component" value="Unassembled WGS sequence"/>
</dbReference>
<keyword evidence="2" id="KW-1185">Reference proteome</keyword>
<dbReference type="AlphaFoldDB" id="A0A7K0CYI2"/>
<organism evidence="1 2">
    <name type="scientific">Nocardia macrotermitis</name>
    <dbReference type="NCBI Taxonomy" id="2585198"/>
    <lineage>
        <taxon>Bacteria</taxon>
        <taxon>Bacillati</taxon>
        <taxon>Actinomycetota</taxon>
        <taxon>Actinomycetes</taxon>
        <taxon>Mycobacteriales</taxon>
        <taxon>Nocardiaceae</taxon>
        <taxon>Nocardia</taxon>
    </lineage>
</organism>
<reference evidence="1 2" key="1">
    <citation type="submission" date="2019-10" db="EMBL/GenBank/DDBJ databases">
        <title>Nocardia macrotermitis sp. nov. and Nocardia aurantia sp. nov., isolated from the gut of fungus growing-termite Macrotermes natalensis.</title>
        <authorList>
            <person name="Benndorf R."/>
            <person name="Schwitalla J."/>
            <person name="Martin K."/>
            <person name="De Beer W."/>
            <person name="Kaster A.-K."/>
            <person name="Vollmers J."/>
            <person name="Poulsen M."/>
            <person name="Beemelmanns C."/>
        </authorList>
    </citation>
    <scope>NUCLEOTIDE SEQUENCE [LARGE SCALE GENOMIC DNA]</scope>
    <source>
        <strain evidence="1 2">RB20</strain>
    </source>
</reference>